<name>A0A562ICS2_MICOL</name>
<protein>
    <submittedName>
        <fullName evidence="1">Uncharacterized protein</fullName>
    </submittedName>
</protein>
<dbReference type="EMBL" id="VLKE01000001">
    <property type="protein sequence ID" value="TWH68588.1"/>
    <property type="molecule type" value="Genomic_DNA"/>
</dbReference>
<dbReference type="OrthoDB" id="8565707at2"/>
<reference evidence="1 2" key="1">
    <citation type="submission" date="2019-07" db="EMBL/GenBank/DDBJ databases">
        <title>R&amp;d 2014.</title>
        <authorList>
            <person name="Klenk H.-P."/>
        </authorList>
    </citation>
    <scope>NUCLEOTIDE SEQUENCE [LARGE SCALE GENOMIC DNA]</scope>
    <source>
        <strain evidence="1 2">DSM 43868</strain>
    </source>
</reference>
<dbReference type="RefSeq" id="WP_145775362.1">
    <property type="nucleotide sequence ID" value="NZ_BAAATQ010000104.1"/>
</dbReference>
<dbReference type="AlphaFoldDB" id="A0A562ICS2"/>
<evidence type="ECO:0000313" key="2">
    <source>
        <dbReference type="Proteomes" id="UP000319825"/>
    </source>
</evidence>
<sequence length="181" mass="20256">MTARQPGRSGLVTLGACLGLGAWFVASVLSQHPQRVFDKLRRHDPTGTMLPDWRFFAPEPAQHDFVLLVRCLGHDGAESPWESVVEISPRAWTHGFWHPARRMDKAVHDLCDQLTRHLGLLGDDGTSTPAYALMRGVVERHVRAKAGGPPPKGFQFVIARAAGYDDREEPEYVYLSRFESL</sequence>
<proteinExistence type="predicted"/>
<keyword evidence="2" id="KW-1185">Reference proteome</keyword>
<dbReference type="Proteomes" id="UP000319825">
    <property type="component" value="Unassembled WGS sequence"/>
</dbReference>
<evidence type="ECO:0000313" key="1">
    <source>
        <dbReference type="EMBL" id="TWH68588.1"/>
    </source>
</evidence>
<organism evidence="1 2">
    <name type="scientific">Micromonospora olivasterospora</name>
    <dbReference type="NCBI Taxonomy" id="1880"/>
    <lineage>
        <taxon>Bacteria</taxon>
        <taxon>Bacillati</taxon>
        <taxon>Actinomycetota</taxon>
        <taxon>Actinomycetes</taxon>
        <taxon>Micromonosporales</taxon>
        <taxon>Micromonosporaceae</taxon>
        <taxon>Micromonospora</taxon>
    </lineage>
</organism>
<gene>
    <name evidence="1" type="ORF">JD77_03585</name>
</gene>
<accession>A0A562ICS2</accession>
<comment type="caution">
    <text evidence="1">The sequence shown here is derived from an EMBL/GenBank/DDBJ whole genome shotgun (WGS) entry which is preliminary data.</text>
</comment>